<dbReference type="EnsemblPlants" id="OGLUM11G10150.1">
    <property type="protein sequence ID" value="OGLUM11G10150.1"/>
    <property type="gene ID" value="OGLUM11G10150"/>
</dbReference>
<dbReference type="Gramene" id="OGLUM11G10150.1">
    <property type="protein sequence ID" value="OGLUM11G10150.1"/>
    <property type="gene ID" value="OGLUM11G10150"/>
</dbReference>
<organism evidence="1">
    <name type="scientific">Oryza glumipatula</name>
    <dbReference type="NCBI Taxonomy" id="40148"/>
    <lineage>
        <taxon>Eukaryota</taxon>
        <taxon>Viridiplantae</taxon>
        <taxon>Streptophyta</taxon>
        <taxon>Embryophyta</taxon>
        <taxon>Tracheophyta</taxon>
        <taxon>Spermatophyta</taxon>
        <taxon>Magnoliopsida</taxon>
        <taxon>Liliopsida</taxon>
        <taxon>Poales</taxon>
        <taxon>Poaceae</taxon>
        <taxon>BOP clade</taxon>
        <taxon>Oryzoideae</taxon>
        <taxon>Oryzeae</taxon>
        <taxon>Oryzinae</taxon>
        <taxon>Oryza</taxon>
    </lineage>
</organism>
<sequence>MPLGAGFHLLLSRSSADADAVGRRLLRSSASYGALPLPIPSASTPTTSSLDPAAPMVEGARCRRAPQGGPGRG</sequence>
<evidence type="ECO:0000313" key="2">
    <source>
        <dbReference type="Proteomes" id="UP000026961"/>
    </source>
</evidence>
<reference evidence="1" key="1">
    <citation type="submission" date="2015-04" db="UniProtKB">
        <authorList>
            <consortium name="EnsemblPlants"/>
        </authorList>
    </citation>
    <scope>IDENTIFICATION</scope>
</reference>
<dbReference type="HOGENOM" id="CLU_2708794_0_0_1"/>
<accession>A0A0E0BI35</accession>
<name>A0A0E0BI35_9ORYZ</name>
<protein>
    <submittedName>
        <fullName evidence="1">Uncharacterized protein</fullName>
    </submittedName>
</protein>
<reference evidence="1" key="2">
    <citation type="submission" date="2018-05" db="EMBL/GenBank/DDBJ databases">
        <title>OgluRS3 (Oryza glumaepatula Reference Sequence Version 3).</title>
        <authorList>
            <person name="Zhang J."/>
            <person name="Kudrna D."/>
            <person name="Lee S."/>
            <person name="Talag J."/>
            <person name="Welchert J."/>
            <person name="Wing R.A."/>
        </authorList>
    </citation>
    <scope>NUCLEOTIDE SEQUENCE [LARGE SCALE GENOMIC DNA]</scope>
</reference>
<dbReference type="Proteomes" id="UP000026961">
    <property type="component" value="Chromosome 11"/>
</dbReference>
<dbReference type="AlphaFoldDB" id="A0A0E0BI35"/>
<evidence type="ECO:0000313" key="1">
    <source>
        <dbReference type="EnsemblPlants" id="OGLUM11G10150.1"/>
    </source>
</evidence>
<proteinExistence type="predicted"/>
<keyword evidence="2" id="KW-1185">Reference proteome</keyword>